<name>A0A8H9J1A0_9PSEU</name>
<reference evidence="1" key="1">
    <citation type="journal article" date="2014" name="Int. J. Syst. Evol. Microbiol.">
        <title>Complete genome sequence of Corynebacterium casei LMG S-19264T (=DSM 44701T), isolated from a smear-ripened cheese.</title>
        <authorList>
            <consortium name="US DOE Joint Genome Institute (JGI-PGF)"/>
            <person name="Walter F."/>
            <person name="Albersmeier A."/>
            <person name="Kalinowski J."/>
            <person name="Ruckert C."/>
        </authorList>
    </citation>
    <scope>NUCLEOTIDE SEQUENCE</scope>
    <source>
        <strain evidence="1">CGMCC 4.7679</strain>
    </source>
</reference>
<dbReference type="GO" id="GO:0019441">
    <property type="term" value="P:L-tryptophan catabolic process to kynurenine"/>
    <property type="evidence" value="ECO:0007669"/>
    <property type="project" value="InterPro"/>
</dbReference>
<evidence type="ECO:0000313" key="1">
    <source>
        <dbReference type="EMBL" id="GHF83480.1"/>
    </source>
</evidence>
<dbReference type="OrthoDB" id="7067800at2"/>
<gene>
    <name evidence="1" type="ORF">GCM10017566_66930</name>
</gene>
<dbReference type="Proteomes" id="UP000658656">
    <property type="component" value="Unassembled WGS sequence"/>
</dbReference>
<dbReference type="GO" id="GO:0004061">
    <property type="term" value="F:arylformamidase activity"/>
    <property type="evidence" value="ECO:0007669"/>
    <property type="project" value="InterPro"/>
</dbReference>
<dbReference type="Pfam" id="PF04199">
    <property type="entry name" value="Cyclase"/>
    <property type="match status" value="1"/>
</dbReference>
<dbReference type="PANTHER" id="PTHR34861:SF10">
    <property type="entry name" value="CYCLASE"/>
    <property type="match status" value="1"/>
</dbReference>
<dbReference type="Gene3D" id="3.50.30.50">
    <property type="entry name" value="Putative cyclase"/>
    <property type="match status" value="1"/>
</dbReference>
<dbReference type="PANTHER" id="PTHR34861">
    <property type="match status" value="1"/>
</dbReference>
<dbReference type="InterPro" id="IPR037175">
    <property type="entry name" value="KFase_sf"/>
</dbReference>
<proteinExistence type="predicted"/>
<protein>
    <submittedName>
        <fullName evidence="1">Putative cyclase</fullName>
    </submittedName>
</protein>
<organism evidence="1 2">
    <name type="scientific">Amycolatopsis bartoniae</name>
    <dbReference type="NCBI Taxonomy" id="941986"/>
    <lineage>
        <taxon>Bacteria</taxon>
        <taxon>Bacillati</taxon>
        <taxon>Actinomycetota</taxon>
        <taxon>Actinomycetes</taxon>
        <taxon>Pseudonocardiales</taxon>
        <taxon>Pseudonocardiaceae</taxon>
        <taxon>Amycolatopsis</taxon>
    </lineage>
</organism>
<dbReference type="InterPro" id="IPR007325">
    <property type="entry name" value="KFase/CYL"/>
</dbReference>
<dbReference type="RefSeq" id="WP_145935992.1">
    <property type="nucleotide sequence ID" value="NZ_BNAV01000016.1"/>
</dbReference>
<dbReference type="AlphaFoldDB" id="A0A8H9J1A0"/>
<dbReference type="EMBL" id="BNAV01000016">
    <property type="protein sequence ID" value="GHF83480.1"/>
    <property type="molecule type" value="Genomic_DNA"/>
</dbReference>
<sequence>MGDFASAGPAPAEDLELLRSYIEQCTNWGRWGEDDEIGAVNLIDADAICRAAALVKAGRTVSLTMPYDNTGPQDGSLRSNPQLVTTATGLDYLAGTQDFLPGGGTSKGFGYSDDIVIMANQAGTQWDSLSHIFWDGKMYNGRSAAESTSAGSRSNGIENYAGRIVTRGVLVDLPQLRGGAALEPGYAVSVAHLEEFLAAHSLAVQPGDALVLRTGFLGERRGRWGDYAGGPAPGLSLHTAPWLHRQGVAAIAADTWGVEVRPNEIGVYQPLHVVSLVHTGIAFGEMFDLDALAADCAADGVYEFMFVASPLPLTGAAGAPVSAVAIK</sequence>
<accession>A0A8H9J1A0</accession>
<reference evidence="1" key="2">
    <citation type="submission" date="2020-09" db="EMBL/GenBank/DDBJ databases">
        <authorList>
            <person name="Sun Q."/>
            <person name="Zhou Y."/>
        </authorList>
    </citation>
    <scope>NUCLEOTIDE SEQUENCE</scope>
    <source>
        <strain evidence="1">CGMCC 4.7679</strain>
    </source>
</reference>
<dbReference type="SUPFAM" id="SSF102198">
    <property type="entry name" value="Putative cyclase"/>
    <property type="match status" value="1"/>
</dbReference>
<keyword evidence="2" id="KW-1185">Reference proteome</keyword>
<comment type="caution">
    <text evidence="1">The sequence shown here is derived from an EMBL/GenBank/DDBJ whole genome shotgun (WGS) entry which is preliminary data.</text>
</comment>
<evidence type="ECO:0000313" key="2">
    <source>
        <dbReference type="Proteomes" id="UP000658656"/>
    </source>
</evidence>